<sequence length="276" mass="30036">MKKVFLLMAGFASVSLLHAQMKAGTIVYDQKINMHRNIQDEQMKAMMPEFRTAKYQLEFSDSVSLYKLIPEDEAPDPFAGGGGARRMVFTMGGAGSETYKNFSQMKSIQSSELGGKNFLIVDSIRQQPWKLGDETKTILGHICHKATRKIIQPAQRRMVFGGPSAPPADTAKTARPGAVPAGKEVEVVAWYADDIVSPAGPESYGQLPGVILQLDVDNGATVYTATDIKKTVDQKSLKEPKKGKVVTQQEYVKMMMDLMGNGGGIPMGGGVIRFGN</sequence>
<feature type="chain" id="PRO_5045931824" evidence="1">
    <location>
        <begin position="20"/>
        <end position="276"/>
    </location>
</feature>
<comment type="caution">
    <text evidence="2">The sequence shown here is derived from an EMBL/GenBank/DDBJ whole genome shotgun (WGS) entry which is preliminary data.</text>
</comment>
<organism evidence="2 3">
    <name type="scientific">Sediminibacterium roseum</name>
    <dbReference type="NCBI Taxonomy" id="1978412"/>
    <lineage>
        <taxon>Bacteria</taxon>
        <taxon>Pseudomonadati</taxon>
        <taxon>Bacteroidota</taxon>
        <taxon>Chitinophagia</taxon>
        <taxon>Chitinophagales</taxon>
        <taxon>Chitinophagaceae</taxon>
        <taxon>Sediminibacterium</taxon>
    </lineage>
</organism>
<keyword evidence="1" id="KW-0732">Signal</keyword>
<protein>
    <submittedName>
        <fullName evidence="2">GLPGLI family protein</fullName>
    </submittedName>
</protein>
<evidence type="ECO:0000256" key="1">
    <source>
        <dbReference type="SAM" id="SignalP"/>
    </source>
</evidence>
<keyword evidence="3" id="KW-1185">Reference proteome</keyword>
<evidence type="ECO:0000313" key="2">
    <source>
        <dbReference type="EMBL" id="NCI48579.1"/>
    </source>
</evidence>
<dbReference type="NCBIfam" id="TIGR01200">
    <property type="entry name" value="GLPGLI"/>
    <property type="match status" value="1"/>
</dbReference>
<accession>A0ABW9ZNT7</accession>
<name>A0ABW9ZNT7_9BACT</name>
<dbReference type="RefSeq" id="WP_161816900.1">
    <property type="nucleotide sequence ID" value="NZ_JAACJS010000002.1"/>
</dbReference>
<dbReference type="Proteomes" id="UP000753802">
    <property type="component" value="Unassembled WGS sequence"/>
</dbReference>
<reference evidence="2 3" key="1">
    <citation type="submission" date="2020-01" db="EMBL/GenBank/DDBJ databases">
        <title>Genome analysis.</title>
        <authorList>
            <person name="Wu S."/>
            <person name="Wang G."/>
        </authorList>
    </citation>
    <scope>NUCLEOTIDE SEQUENCE [LARGE SCALE GENOMIC DNA]</scope>
    <source>
        <strain evidence="2 3">SYL130</strain>
    </source>
</reference>
<dbReference type="EMBL" id="JAACJS010000002">
    <property type="protein sequence ID" value="NCI48579.1"/>
    <property type="molecule type" value="Genomic_DNA"/>
</dbReference>
<evidence type="ECO:0000313" key="3">
    <source>
        <dbReference type="Proteomes" id="UP000753802"/>
    </source>
</evidence>
<dbReference type="InterPro" id="IPR005901">
    <property type="entry name" value="GLPGLI"/>
</dbReference>
<dbReference type="Pfam" id="PF09697">
    <property type="entry name" value="Porph_ging"/>
    <property type="match status" value="1"/>
</dbReference>
<feature type="signal peptide" evidence="1">
    <location>
        <begin position="1"/>
        <end position="19"/>
    </location>
</feature>
<proteinExistence type="predicted"/>
<gene>
    <name evidence="2" type="ORF">GWC95_01500</name>
</gene>